<organism evidence="1">
    <name type="scientific">Metalysinibacillus saudimassiliensis</name>
    <dbReference type="NCBI Taxonomy" id="1461583"/>
    <lineage>
        <taxon>Bacteria</taxon>
        <taxon>Bacillati</taxon>
        <taxon>Bacillota</taxon>
        <taxon>Bacilli</taxon>
        <taxon>Bacillales</taxon>
        <taxon>Caryophanaceae</taxon>
        <taxon>Metalysinibacillus</taxon>
    </lineage>
</organism>
<sequence>MLVGTIKYTGVTISDAPQMIKGRVRLYQENLLLEMDLTPLSERAGVKLWQHITPEPHFIHLFKQIHRGEFLPTRNGAHDINDFFMLQYESPVQLFDTTKLTHYTIQDVLYTTNLAPIDSHTTAITQVFLLKDLPKERALQLLASAAKMFCQINGGDYTIDVKEHTQ</sequence>
<dbReference type="PATRIC" id="fig|1461583.4.peg.1443"/>
<dbReference type="AlphaFoldDB" id="A0A078MCV7"/>
<protein>
    <submittedName>
        <fullName evidence="1">Uncharacterized protein</fullName>
    </submittedName>
</protein>
<evidence type="ECO:0000313" key="1">
    <source>
        <dbReference type="EMBL" id="CEA03242.1"/>
    </source>
</evidence>
<name>A0A078MCV7_9BACL</name>
<dbReference type="EMBL" id="LN483075">
    <property type="protein sequence ID" value="CEA03242.1"/>
    <property type="molecule type" value="Genomic_DNA"/>
</dbReference>
<accession>A0A078MCV7</accession>
<dbReference type="HOGENOM" id="CLU_1600709_0_0_9"/>
<proteinExistence type="predicted"/>
<reference evidence="1" key="1">
    <citation type="submission" date="2014-07" db="EMBL/GenBank/DDBJ databases">
        <authorList>
            <person name="Urmite Genomes Urmite Genomes"/>
        </authorList>
    </citation>
    <scope>NUCLEOTIDE SEQUENCE</scope>
    <source>
        <strain evidence="1">13S34_air</strain>
    </source>
</reference>
<gene>
    <name evidence="1" type="ORF">BN1050_01487</name>
</gene>